<dbReference type="GO" id="GO:0008270">
    <property type="term" value="F:zinc ion binding"/>
    <property type="evidence" value="ECO:0007669"/>
    <property type="project" value="UniProtKB-KW"/>
</dbReference>
<dbReference type="WBParaSite" id="PTRK_0001217800.1">
    <property type="protein sequence ID" value="PTRK_0001217800.1"/>
    <property type="gene ID" value="PTRK_0001217800"/>
</dbReference>
<reference evidence="9" key="1">
    <citation type="submission" date="2017-02" db="UniProtKB">
        <authorList>
            <consortium name="WormBaseParasite"/>
        </authorList>
    </citation>
    <scope>IDENTIFICATION</scope>
</reference>
<keyword evidence="1" id="KW-0479">Metal-binding</keyword>
<proteinExistence type="predicted"/>
<evidence type="ECO:0000256" key="1">
    <source>
        <dbReference type="ARBA" id="ARBA00022723"/>
    </source>
</evidence>
<feature type="region of interest" description="Disordered" evidence="6">
    <location>
        <begin position="48"/>
        <end position="67"/>
    </location>
</feature>
<evidence type="ECO:0000259" key="7">
    <source>
        <dbReference type="PROSITE" id="PS50157"/>
    </source>
</evidence>
<keyword evidence="3 5" id="KW-0863">Zinc-finger</keyword>
<dbReference type="PANTHER" id="PTHR24403:SF67">
    <property type="entry name" value="FI01116P-RELATED"/>
    <property type="match status" value="1"/>
</dbReference>
<name>A0A0N4ZUB5_PARTI</name>
<evidence type="ECO:0000256" key="3">
    <source>
        <dbReference type="ARBA" id="ARBA00022771"/>
    </source>
</evidence>
<dbReference type="Proteomes" id="UP000038045">
    <property type="component" value="Unplaced"/>
</dbReference>
<organism evidence="8 9">
    <name type="scientific">Parastrongyloides trichosuri</name>
    <name type="common">Possum-specific nematode worm</name>
    <dbReference type="NCBI Taxonomy" id="131310"/>
    <lineage>
        <taxon>Eukaryota</taxon>
        <taxon>Metazoa</taxon>
        <taxon>Ecdysozoa</taxon>
        <taxon>Nematoda</taxon>
        <taxon>Chromadorea</taxon>
        <taxon>Rhabditida</taxon>
        <taxon>Tylenchina</taxon>
        <taxon>Panagrolaimomorpha</taxon>
        <taxon>Strongyloidoidea</taxon>
        <taxon>Strongyloididae</taxon>
        <taxon>Parastrongyloides</taxon>
    </lineage>
</organism>
<protein>
    <submittedName>
        <fullName evidence="9">C2H2-type domain-containing protein</fullName>
    </submittedName>
</protein>
<evidence type="ECO:0000256" key="2">
    <source>
        <dbReference type="ARBA" id="ARBA00022737"/>
    </source>
</evidence>
<dbReference type="InterPro" id="IPR050688">
    <property type="entry name" value="Zinc_finger/UBP_domain"/>
</dbReference>
<evidence type="ECO:0000256" key="5">
    <source>
        <dbReference type="PROSITE-ProRule" id="PRU00042"/>
    </source>
</evidence>
<accession>A0A0N4ZUB5</accession>
<keyword evidence="2" id="KW-0677">Repeat</keyword>
<dbReference type="SUPFAM" id="SSF57667">
    <property type="entry name" value="beta-beta-alpha zinc fingers"/>
    <property type="match status" value="1"/>
</dbReference>
<evidence type="ECO:0000313" key="9">
    <source>
        <dbReference type="WBParaSite" id="PTRK_0001217800.1"/>
    </source>
</evidence>
<evidence type="ECO:0000256" key="6">
    <source>
        <dbReference type="SAM" id="MobiDB-lite"/>
    </source>
</evidence>
<dbReference type="GO" id="GO:0005634">
    <property type="term" value="C:nucleus"/>
    <property type="evidence" value="ECO:0007669"/>
    <property type="project" value="TreeGrafter"/>
</dbReference>
<dbReference type="STRING" id="131310.A0A0N4ZUB5"/>
<keyword evidence="8" id="KW-1185">Reference proteome</keyword>
<keyword evidence="4" id="KW-0862">Zinc</keyword>
<dbReference type="SMART" id="SM00355">
    <property type="entry name" value="ZnF_C2H2"/>
    <property type="match status" value="5"/>
</dbReference>
<dbReference type="InterPro" id="IPR036236">
    <property type="entry name" value="Znf_C2H2_sf"/>
</dbReference>
<dbReference type="InterPro" id="IPR013087">
    <property type="entry name" value="Znf_C2H2_type"/>
</dbReference>
<feature type="domain" description="C2H2-type" evidence="7">
    <location>
        <begin position="118"/>
        <end position="145"/>
    </location>
</feature>
<dbReference type="PROSITE" id="PS50157">
    <property type="entry name" value="ZINC_FINGER_C2H2_2"/>
    <property type="match status" value="1"/>
</dbReference>
<dbReference type="Gene3D" id="3.30.160.60">
    <property type="entry name" value="Classic Zinc Finger"/>
    <property type="match status" value="3"/>
</dbReference>
<evidence type="ECO:0000313" key="8">
    <source>
        <dbReference type="Proteomes" id="UP000038045"/>
    </source>
</evidence>
<dbReference type="GO" id="GO:0045944">
    <property type="term" value="P:positive regulation of transcription by RNA polymerase II"/>
    <property type="evidence" value="ECO:0007669"/>
    <property type="project" value="TreeGrafter"/>
</dbReference>
<dbReference type="AlphaFoldDB" id="A0A0N4ZUB5"/>
<sequence>MREFSENVNVKIGQQPSELNNNILTTSETILLSLAAKAAQNSTINMDEIDSSSNLDKDHKKRRRNVGNIDNTLDGLVAKRAETDPNAKLYQTESEVIEMPDDDEELKRIETDVDVGNRSCSVCGYKGKWVSEMIRHKRVHTNSRPFKCKLCSRTSRWKADLIRHVAKAHGIRVISKYSRSKAFEITRHGKDDLHISPNSSSSSCGSPIHTKEIDHFNIKTKKVKKNSSIFNVDSVIKNISSNNSSNSFKCLICRYEQESIELMVQHLDKIHSLAPFECVICKHSFKDIKETAAHCSLSGSTCTPMSIKINFTPASNNNIPEPSSTTSVYQTTTNYLLPELIGLASPNSLQSESLSPSSTISSARSYEILSTSTGSESSSGCNDIITCTDCPFTCNGSDKLLQHKLGHLTPKGPFNYKCIFCNWFAKKRSTVEQHMLLHTPNPSDFMSEVEKNLITPATNNDLLNFNTFDRSFNQSTNNSFDAIALSRQLASLQKSLSMTPLMAAIAAVSNQASPCLPTTSNIAPTSLFELQNTLSSTSSNHGNNIVNSIPQMTSLSNPLLAFNLCNMLSSNRM</sequence>
<evidence type="ECO:0000256" key="4">
    <source>
        <dbReference type="ARBA" id="ARBA00022833"/>
    </source>
</evidence>
<dbReference type="PANTHER" id="PTHR24403">
    <property type="entry name" value="ZINC FINGER PROTEIN"/>
    <property type="match status" value="1"/>
</dbReference>